<protein>
    <submittedName>
        <fullName evidence="9">Transporter, major facilitator family protein</fullName>
    </submittedName>
</protein>
<keyword evidence="6 7" id="KW-0472">Membrane</keyword>
<dbReference type="Pfam" id="PF05977">
    <property type="entry name" value="MFS_3"/>
    <property type="match status" value="1"/>
</dbReference>
<feature type="transmembrane region" description="Helical" evidence="7">
    <location>
        <begin position="227"/>
        <end position="248"/>
    </location>
</feature>
<evidence type="ECO:0000256" key="7">
    <source>
        <dbReference type="SAM" id="Phobius"/>
    </source>
</evidence>
<dbReference type="Proteomes" id="UP000005709">
    <property type="component" value="Unassembled WGS sequence"/>
</dbReference>
<organism evidence="9 10">
    <name type="scientific">Campylobacter gracilis RM3268</name>
    <dbReference type="NCBI Taxonomy" id="553220"/>
    <lineage>
        <taxon>Bacteria</taxon>
        <taxon>Pseudomonadati</taxon>
        <taxon>Campylobacterota</taxon>
        <taxon>Epsilonproteobacteria</taxon>
        <taxon>Campylobacterales</taxon>
        <taxon>Campylobacteraceae</taxon>
        <taxon>Campylobacter</taxon>
    </lineage>
</organism>
<evidence type="ECO:0000256" key="3">
    <source>
        <dbReference type="ARBA" id="ARBA00022475"/>
    </source>
</evidence>
<evidence type="ECO:0000256" key="5">
    <source>
        <dbReference type="ARBA" id="ARBA00022989"/>
    </source>
</evidence>
<evidence type="ECO:0000259" key="8">
    <source>
        <dbReference type="PROSITE" id="PS50850"/>
    </source>
</evidence>
<feature type="transmembrane region" description="Helical" evidence="7">
    <location>
        <begin position="346"/>
        <end position="368"/>
    </location>
</feature>
<keyword evidence="3" id="KW-1003">Cell membrane</keyword>
<keyword evidence="2" id="KW-0813">Transport</keyword>
<dbReference type="GO" id="GO:0005886">
    <property type="term" value="C:plasma membrane"/>
    <property type="evidence" value="ECO:0007669"/>
    <property type="project" value="UniProtKB-SubCell"/>
</dbReference>
<keyword evidence="4 7" id="KW-0812">Transmembrane</keyword>
<feature type="domain" description="Major facilitator superfamily (MFS) profile" evidence="8">
    <location>
        <begin position="7"/>
        <end position="400"/>
    </location>
</feature>
<gene>
    <name evidence="9" type="ORF">CAMGR0001_1711</name>
</gene>
<feature type="transmembrane region" description="Helical" evidence="7">
    <location>
        <begin position="158"/>
        <end position="191"/>
    </location>
</feature>
<dbReference type="PROSITE" id="PS50850">
    <property type="entry name" value="MFS"/>
    <property type="match status" value="1"/>
</dbReference>
<feature type="transmembrane region" description="Helical" evidence="7">
    <location>
        <begin position="260"/>
        <end position="281"/>
    </location>
</feature>
<feature type="transmembrane region" description="Helical" evidence="7">
    <location>
        <begin position="203"/>
        <end position="220"/>
    </location>
</feature>
<reference evidence="9 10" key="1">
    <citation type="submission" date="2009-07" db="EMBL/GenBank/DDBJ databases">
        <authorList>
            <person name="Madupu R."/>
            <person name="Sebastian Y."/>
            <person name="Durkin A.S."/>
            <person name="Torralba M."/>
            <person name="Methe B."/>
            <person name="Sutton G.G."/>
            <person name="Strausberg R.L."/>
            <person name="Nelson K.E."/>
        </authorList>
    </citation>
    <scope>NUCLEOTIDE SEQUENCE [LARGE SCALE GENOMIC DNA]</scope>
    <source>
        <strain evidence="9 10">RM3268</strain>
    </source>
</reference>
<feature type="transmembrane region" description="Helical" evidence="7">
    <location>
        <begin position="78"/>
        <end position="96"/>
    </location>
</feature>
<evidence type="ECO:0000256" key="6">
    <source>
        <dbReference type="ARBA" id="ARBA00023136"/>
    </source>
</evidence>
<comment type="caution">
    <text evidence="9">The sequence shown here is derived from an EMBL/GenBank/DDBJ whole genome shotgun (WGS) entry which is preliminary data.</text>
</comment>
<dbReference type="EMBL" id="ACYG01000021">
    <property type="protein sequence ID" value="EEV17938.1"/>
    <property type="molecule type" value="Genomic_DNA"/>
</dbReference>
<dbReference type="Gene3D" id="1.20.1250.20">
    <property type="entry name" value="MFS general substrate transporter like domains"/>
    <property type="match status" value="1"/>
</dbReference>
<comment type="subcellular location">
    <subcellularLocation>
        <location evidence="1">Cell membrane</location>
        <topology evidence="1">Multi-pass membrane protein</topology>
    </subcellularLocation>
</comment>
<evidence type="ECO:0000313" key="9">
    <source>
        <dbReference type="EMBL" id="EEV17938.1"/>
    </source>
</evidence>
<dbReference type="CDD" id="cd06173">
    <property type="entry name" value="MFS_MefA_like"/>
    <property type="match status" value="1"/>
</dbReference>
<evidence type="ECO:0000256" key="2">
    <source>
        <dbReference type="ARBA" id="ARBA00022448"/>
    </source>
</evidence>
<feature type="transmembrane region" description="Helical" evidence="7">
    <location>
        <begin position="288"/>
        <end position="306"/>
    </location>
</feature>
<dbReference type="STRING" id="824.CGRAC_0559"/>
<dbReference type="PANTHER" id="PTHR23513">
    <property type="entry name" value="INTEGRAL MEMBRANE EFFLUX PROTEIN-RELATED"/>
    <property type="match status" value="1"/>
</dbReference>
<evidence type="ECO:0000256" key="4">
    <source>
        <dbReference type="ARBA" id="ARBA00022692"/>
    </source>
</evidence>
<name>C8PGV5_9BACT</name>
<dbReference type="InterPro" id="IPR036259">
    <property type="entry name" value="MFS_trans_sf"/>
</dbReference>
<sequence length="406" mass="43512">MKNPFLSLKYSNFRIYWIGMNLSLIGSWMQSVALPWLVLSITADAFKVSLVAAARFLPALLCTPFSGVLLDKFNRKKILLLAQIGMAVTASIFAVMSFCELYSFGKILFCAFASGIFTSMDAPSRQSMVKDLIDSPRDLANAIALNSMSFNVARIAGPALAGIVMALWGVGFCFLFNALSFLGIIVSLFFIKIPPSATTLSSRSGGVFASIGAGISYVLHKKILSELMIIVLIVATLVPNYNVTISALVKLSLGADERSFGYLMSALGVGAFCGALFVAVFDKLGIRKIRSCAIAMGVSLALTGAANSFTWAAAGLAVTGFLFVITNSSINSTVQMHVSNEFRGRVLSLYALFLIGSTPFGALISGFFTELLGARVALAICGAISILLLLALFYGFKIQRRTHFIF</sequence>
<dbReference type="SUPFAM" id="SSF103473">
    <property type="entry name" value="MFS general substrate transporter"/>
    <property type="match status" value="1"/>
</dbReference>
<evidence type="ECO:0000313" key="10">
    <source>
        <dbReference type="Proteomes" id="UP000005709"/>
    </source>
</evidence>
<dbReference type="eggNOG" id="COG2814">
    <property type="taxonomic scope" value="Bacteria"/>
</dbReference>
<dbReference type="OrthoDB" id="9775268at2"/>
<dbReference type="GO" id="GO:0022857">
    <property type="term" value="F:transmembrane transporter activity"/>
    <property type="evidence" value="ECO:0007669"/>
    <property type="project" value="InterPro"/>
</dbReference>
<evidence type="ECO:0000256" key="1">
    <source>
        <dbReference type="ARBA" id="ARBA00004651"/>
    </source>
</evidence>
<feature type="transmembrane region" description="Helical" evidence="7">
    <location>
        <begin position="374"/>
        <end position="396"/>
    </location>
</feature>
<feature type="transmembrane region" description="Helical" evidence="7">
    <location>
        <begin position="15"/>
        <end position="38"/>
    </location>
</feature>
<feature type="transmembrane region" description="Helical" evidence="7">
    <location>
        <begin position="50"/>
        <end position="71"/>
    </location>
</feature>
<dbReference type="AlphaFoldDB" id="C8PGV5"/>
<dbReference type="RefSeq" id="WP_005870766.1">
    <property type="nucleotide sequence ID" value="NZ_ACYG01000021.1"/>
</dbReference>
<feature type="transmembrane region" description="Helical" evidence="7">
    <location>
        <begin position="312"/>
        <end position="334"/>
    </location>
</feature>
<proteinExistence type="predicted"/>
<keyword evidence="10" id="KW-1185">Reference proteome</keyword>
<keyword evidence="5 7" id="KW-1133">Transmembrane helix</keyword>
<dbReference type="InterPro" id="IPR020846">
    <property type="entry name" value="MFS_dom"/>
</dbReference>
<accession>C8PGV5</accession>
<dbReference type="PANTHER" id="PTHR23513:SF11">
    <property type="entry name" value="STAPHYLOFERRIN A TRANSPORTER"/>
    <property type="match status" value="1"/>
</dbReference>
<dbReference type="InterPro" id="IPR010290">
    <property type="entry name" value="TM_effector"/>
</dbReference>